<organism evidence="2 3">
    <name type="scientific">Marchantia polymorpha subsp. ruderalis</name>
    <dbReference type="NCBI Taxonomy" id="1480154"/>
    <lineage>
        <taxon>Eukaryota</taxon>
        <taxon>Viridiplantae</taxon>
        <taxon>Streptophyta</taxon>
        <taxon>Embryophyta</taxon>
        <taxon>Marchantiophyta</taxon>
        <taxon>Marchantiopsida</taxon>
        <taxon>Marchantiidae</taxon>
        <taxon>Marchantiales</taxon>
        <taxon>Marchantiaceae</taxon>
        <taxon>Marchantia</taxon>
    </lineage>
</organism>
<dbReference type="AlphaFoldDB" id="A0A176VJ40"/>
<comment type="caution">
    <text evidence="2">The sequence shown here is derived from an EMBL/GenBank/DDBJ whole genome shotgun (WGS) entry which is preliminary data.</text>
</comment>
<evidence type="ECO:0000313" key="2">
    <source>
        <dbReference type="EMBL" id="OAE20433.1"/>
    </source>
</evidence>
<evidence type="ECO:0000256" key="1">
    <source>
        <dbReference type="SAM" id="MobiDB-lite"/>
    </source>
</evidence>
<feature type="region of interest" description="Disordered" evidence="1">
    <location>
        <begin position="77"/>
        <end position="115"/>
    </location>
</feature>
<dbReference type="Proteomes" id="UP000077202">
    <property type="component" value="Unassembled WGS sequence"/>
</dbReference>
<feature type="compositionally biased region" description="Basic and acidic residues" evidence="1">
    <location>
        <begin position="77"/>
        <end position="95"/>
    </location>
</feature>
<dbReference type="EMBL" id="LVLJ01003617">
    <property type="protein sequence ID" value="OAE20433.1"/>
    <property type="molecule type" value="Genomic_DNA"/>
</dbReference>
<gene>
    <name evidence="2" type="ORF">AXG93_4905s1330</name>
</gene>
<keyword evidence="3" id="KW-1185">Reference proteome</keyword>
<sequence length="190" mass="20371">MARGFPLAKMQAQKQAGVDASAELGTRAFVGSDCKGFQRRSIRPGAWKSRRSRGEVQTAALQYSVVVEMSGHSFDHRLVSSRHEGRRRANDSPEGRRRRRESYLSGGKGREGGSEEMSLMLMDGGNAAMVVVSKWGFHDKPHVGFSREWKDGGLGGGLGTGAGADGGSVRIYLATTSTASHSSAACRPRS</sequence>
<name>A0A176VJ40_MARPO</name>
<accession>A0A176VJ40</accession>
<proteinExistence type="predicted"/>
<reference evidence="2" key="1">
    <citation type="submission" date="2016-03" db="EMBL/GenBank/DDBJ databases">
        <title>Mechanisms controlling the formation of the plant cell surface in tip-growing cells are functionally conserved among land plants.</title>
        <authorList>
            <person name="Honkanen S."/>
            <person name="Jones V.A."/>
            <person name="Morieri G."/>
            <person name="Champion C."/>
            <person name="Hetherington A.J."/>
            <person name="Kelly S."/>
            <person name="Saint-Marcoux D."/>
            <person name="Proust H."/>
            <person name="Prescott H."/>
            <person name="Dolan L."/>
        </authorList>
    </citation>
    <scope>NUCLEOTIDE SEQUENCE [LARGE SCALE GENOMIC DNA]</scope>
    <source>
        <tissue evidence="2">Whole gametophyte</tissue>
    </source>
</reference>
<evidence type="ECO:0000313" key="3">
    <source>
        <dbReference type="Proteomes" id="UP000077202"/>
    </source>
</evidence>
<protein>
    <submittedName>
        <fullName evidence="2">Uncharacterized protein</fullName>
    </submittedName>
</protein>